<evidence type="ECO:0000256" key="5">
    <source>
        <dbReference type="ARBA" id="ARBA00022679"/>
    </source>
</evidence>
<evidence type="ECO:0000256" key="7">
    <source>
        <dbReference type="ARBA" id="ARBA00022741"/>
    </source>
</evidence>
<dbReference type="SUPFAM" id="SSF158472">
    <property type="entry name" value="HAMP domain-like"/>
    <property type="match status" value="1"/>
</dbReference>
<reference evidence="16 17" key="1">
    <citation type="submission" date="2020-08" db="EMBL/GenBank/DDBJ databases">
        <title>Genomic Encyclopedia of Archaeal and Bacterial Type Strains, Phase II (KMG-II): from individual species to whole genera.</title>
        <authorList>
            <person name="Goeker M."/>
        </authorList>
    </citation>
    <scope>NUCLEOTIDE SEQUENCE [LARGE SCALE GENOMIC DNA]</scope>
    <source>
        <strain evidence="16 17">DSM 43850</strain>
    </source>
</reference>
<keyword evidence="17" id="KW-1185">Reference proteome</keyword>
<keyword evidence="7" id="KW-0547">Nucleotide-binding</keyword>
<keyword evidence="4" id="KW-0597">Phosphoprotein</keyword>
<dbReference type="EMBL" id="JACJID010000002">
    <property type="protein sequence ID" value="MBA8926378.1"/>
    <property type="molecule type" value="Genomic_DNA"/>
</dbReference>
<evidence type="ECO:0000256" key="8">
    <source>
        <dbReference type="ARBA" id="ARBA00022777"/>
    </source>
</evidence>
<dbReference type="GO" id="GO:0004673">
    <property type="term" value="F:protein histidine kinase activity"/>
    <property type="evidence" value="ECO:0007669"/>
    <property type="project" value="UniProtKB-EC"/>
</dbReference>
<dbReference type="Gene3D" id="3.30.565.10">
    <property type="entry name" value="Histidine kinase-like ATPase, C-terminal domain"/>
    <property type="match status" value="1"/>
</dbReference>
<evidence type="ECO:0000313" key="16">
    <source>
        <dbReference type="EMBL" id="MBA8926378.1"/>
    </source>
</evidence>
<feature type="domain" description="Histidine kinase" evidence="14">
    <location>
        <begin position="262"/>
        <end position="476"/>
    </location>
</feature>
<evidence type="ECO:0000256" key="3">
    <source>
        <dbReference type="ARBA" id="ARBA00012438"/>
    </source>
</evidence>
<evidence type="ECO:0000256" key="10">
    <source>
        <dbReference type="ARBA" id="ARBA00022989"/>
    </source>
</evidence>
<dbReference type="PROSITE" id="PS50109">
    <property type="entry name" value="HIS_KIN"/>
    <property type="match status" value="1"/>
</dbReference>
<dbReference type="InterPro" id="IPR005467">
    <property type="entry name" value="His_kinase_dom"/>
</dbReference>
<evidence type="ECO:0000259" key="14">
    <source>
        <dbReference type="PROSITE" id="PS50109"/>
    </source>
</evidence>
<evidence type="ECO:0000259" key="15">
    <source>
        <dbReference type="PROSITE" id="PS50885"/>
    </source>
</evidence>
<dbReference type="SMART" id="SM00387">
    <property type="entry name" value="HATPase_c"/>
    <property type="match status" value="1"/>
</dbReference>
<dbReference type="InterPro" id="IPR003660">
    <property type="entry name" value="HAMP_dom"/>
</dbReference>
<dbReference type="CDD" id="cd00082">
    <property type="entry name" value="HisKA"/>
    <property type="match status" value="1"/>
</dbReference>
<keyword evidence="5 16" id="KW-0808">Transferase</keyword>
<keyword evidence="6 13" id="KW-0812">Transmembrane</keyword>
<dbReference type="CDD" id="cd00075">
    <property type="entry name" value="HATPase"/>
    <property type="match status" value="1"/>
</dbReference>
<protein>
    <recommendedName>
        <fullName evidence="12">Sensor-like histidine kinase SenX3</fullName>
        <ecNumber evidence="3">2.7.13.3</ecNumber>
    </recommendedName>
</protein>
<name>A0ABR6BHL4_9PSEU</name>
<dbReference type="InterPro" id="IPR050351">
    <property type="entry name" value="BphY/WalK/GraS-like"/>
</dbReference>
<gene>
    <name evidence="16" type="ORF">BC739_003577</name>
</gene>
<dbReference type="PANTHER" id="PTHR42878">
    <property type="entry name" value="TWO-COMPONENT HISTIDINE KINASE"/>
    <property type="match status" value="1"/>
</dbReference>
<evidence type="ECO:0000256" key="1">
    <source>
        <dbReference type="ARBA" id="ARBA00000085"/>
    </source>
</evidence>
<keyword evidence="8 16" id="KW-0418">Kinase</keyword>
<comment type="caution">
    <text evidence="16">The sequence shown here is derived from an EMBL/GenBank/DDBJ whole genome shotgun (WGS) entry which is preliminary data.</text>
</comment>
<dbReference type="InterPro" id="IPR036890">
    <property type="entry name" value="HATPase_C_sf"/>
</dbReference>
<dbReference type="Pfam" id="PF02518">
    <property type="entry name" value="HATPase_c"/>
    <property type="match status" value="1"/>
</dbReference>
<evidence type="ECO:0000256" key="11">
    <source>
        <dbReference type="ARBA" id="ARBA00023012"/>
    </source>
</evidence>
<feature type="transmembrane region" description="Helical" evidence="13">
    <location>
        <begin position="173"/>
        <end position="194"/>
    </location>
</feature>
<evidence type="ECO:0000256" key="4">
    <source>
        <dbReference type="ARBA" id="ARBA00022553"/>
    </source>
</evidence>
<dbReference type="EC" id="2.7.13.3" evidence="3"/>
<proteinExistence type="predicted"/>
<dbReference type="Gene3D" id="1.10.287.130">
    <property type="match status" value="1"/>
</dbReference>
<accession>A0ABR6BHL4</accession>
<dbReference type="InterPro" id="IPR003594">
    <property type="entry name" value="HATPase_dom"/>
</dbReference>
<dbReference type="PRINTS" id="PR00344">
    <property type="entry name" value="BCTRLSENSOR"/>
</dbReference>
<evidence type="ECO:0000256" key="12">
    <source>
        <dbReference type="ARBA" id="ARBA00039401"/>
    </source>
</evidence>
<dbReference type="Gene3D" id="6.10.340.10">
    <property type="match status" value="1"/>
</dbReference>
<dbReference type="CDD" id="cd06225">
    <property type="entry name" value="HAMP"/>
    <property type="match status" value="1"/>
</dbReference>
<keyword evidence="13" id="KW-0472">Membrane</keyword>
<evidence type="ECO:0000256" key="2">
    <source>
        <dbReference type="ARBA" id="ARBA00004236"/>
    </source>
</evidence>
<dbReference type="PROSITE" id="PS50885">
    <property type="entry name" value="HAMP"/>
    <property type="match status" value="1"/>
</dbReference>
<evidence type="ECO:0000256" key="6">
    <source>
        <dbReference type="ARBA" id="ARBA00022692"/>
    </source>
</evidence>
<evidence type="ECO:0000256" key="9">
    <source>
        <dbReference type="ARBA" id="ARBA00022840"/>
    </source>
</evidence>
<evidence type="ECO:0000313" key="17">
    <source>
        <dbReference type="Proteomes" id="UP000517916"/>
    </source>
</evidence>
<dbReference type="InterPro" id="IPR036097">
    <property type="entry name" value="HisK_dim/P_sf"/>
</dbReference>
<dbReference type="InterPro" id="IPR004358">
    <property type="entry name" value="Sig_transdc_His_kin-like_C"/>
</dbReference>
<dbReference type="Proteomes" id="UP000517916">
    <property type="component" value="Unassembled WGS sequence"/>
</dbReference>
<organism evidence="16 17">
    <name type="scientific">Kutzneria viridogrisea</name>
    <dbReference type="NCBI Taxonomy" id="47990"/>
    <lineage>
        <taxon>Bacteria</taxon>
        <taxon>Bacillati</taxon>
        <taxon>Actinomycetota</taxon>
        <taxon>Actinomycetes</taxon>
        <taxon>Pseudonocardiales</taxon>
        <taxon>Pseudonocardiaceae</taxon>
        <taxon>Kutzneria</taxon>
    </lineage>
</organism>
<dbReference type="RefSeq" id="WP_025360946.1">
    <property type="nucleotide sequence ID" value="NZ_BAAABQ010000009.1"/>
</dbReference>
<dbReference type="InterPro" id="IPR003661">
    <property type="entry name" value="HisK_dim/P_dom"/>
</dbReference>
<keyword evidence="9" id="KW-0067">ATP-binding</keyword>
<dbReference type="PANTHER" id="PTHR42878:SF7">
    <property type="entry name" value="SENSOR HISTIDINE KINASE GLRK"/>
    <property type="match status" value="1"/>
</dbReference>
<evidence type="ECO:0000256" key="13">
    <source>
        <dbReference type="SAM" id="Phobius"/>
    </source>
</evidence>
<keyword evidence="10 13" id="KW-1133">Transmembrane helix</keyword>
<comment type="catalytic activity">
    <reaction evidence="1">
        <text>ATP + protein L-histidine = ADP + protein N-phospho-L-histidine.</text>
        <dbReference type="EC" id="2.7.13.3"/>
    </reaction>
</comment>
<keyword evidence="11" id="KW-0902">Two-component regulatory system</keyword>
<sequence>MNRVRQLLGKAWGLRPRLVITCVLIAAISATAASGASYVVARQIILDDATSSIVLPLDSRVRNQLMGMRLPPNQQALDSIASSLGGNVKLVYKDMQSKNGVDLTKITPDLRAAVAHGSTVAWQRLDLDGLPVMIIGIPVLSWHTDGQWSGSGLEVYALQELGPQAEAIQKLAGASWVLGGLAAVLAVVMALLAARGVLRPVRELGVAARRLGTGDLRTRLRVRGNDELAELAGTFNETATALEYHVGELRRMESDARRFVADVSHELRTPLAAMTAVTDVLDEEAPLLGGDAQLAATLVSQETRKLTRLVEDLMEVSRFDAGAARLALDEIDLAEAVAATLRARGWVGRVWAELPLGVTARVDPRRLDVIMANLVGNALRHGSPPVEVTLWADSDWVELRVTDHGPGLDPEVLPHVFDRFYKADSARARSEGSGLGLAIAWENARLHTAGQAEGSLSADNRPQGGAVFTLRLPRNLEEDSP</sequence>
<dbReference type="SUPFAM" id="SSF47384">
    <property type="entry name" value="Homodimeric domain of signal transducing histidine kinase"/>
    <property type="match status" value="1"/>
</dbReference>
<comment type="subcellular location">
    <subcellularLocation>
        <location evidence="2">Cell membrane</location>
    </subcellularLocation>
</comment>
<dbReference type="Pfam" id="PF00512">
    <property type="entry name" value="HisKA"/>
    <property type="match status" value="1"/>
</dbReference>
<dbReference type="SMART" id="SM00304">
    <property type="entry name" value="HAMP"/>
    <property type="match status" value="1"/>
</dbReference>
<dbReference type="SMART" id="SM00388">
    <property type="entry name" value="HisKA"/>
    <property type="match status" value="1"/>
</dbReference>
<dbReference type="SUPFAM" id="SSF55874">
    <property type="entry name" value="ATPase domain of HSP90 chaperone/DNA topoisomerase II/histidine kinase"/>
    <property type="match status" value="1"/>
</dbReference>
<feature type="domain" description="HAMP" evidence="15">
    <location>
        <begin position="195"/>
        <end position="247"/>
    </location>
</feature>
<dbReference type="Pfam" id="PF00672">
    <property type="entry name" value="HAMP"/>
    <property type="match status" value="1"/>
</dbReference>